<evidence type="ECO:0000256" key="1">
    <source>
        <dbReference type="SAM" id="Phobius"/>
    </source>
</evidence>
<dbReference type="EMBL" id="CP046457">
    <property type="protein sequence ID" value="QGT99397.1"/>
    <property type="molecule type" value="Genomic_DNA"/>
</dbReference>
<keyword evidence="1" id="KW-1133">Transmembrane helix</keyword>
<feature type="transmembrane region" description="Helical" evidence="1">
    <location>
        <begin position="30"/>
        <end position="48"/>
    </location>
</feature>
<keyword evidence="3" id="KW-1185">Reference proteome</keyword>
<name>A0A6I6DDY7_9FIRM</name>
<dbReference type="Proteomes" id="UP000426444">
    <property type="component" value="Chromosome"/>
</dbReference>
<proteinExistence type="predicted"/>
<dbReference type="KEGG" id="salq:SYNTR_0804"/>
<reference evidence="3" key="1">
    <citation type="journal article" date="2019" name="Microbiology">
        <title>Complete Genome Sequence of an Uncultured Bacterium of the Candidate Phylum Bipolaricaulota.</title>
        <authorList>
            <person name="Kadnikov V.V."/>
            <person name="Mardanov A.V."/>
            <person name="Beletsky A.V."/>
            <person name="Frank Y.A."/>
            <person name="Karnachuk O.V."/>
            <person name="Ravin N.V."/>
        </authorList>
    </citation>
    <scope>NUCLEOTIDE SEQUENCE [LARGE SCALE GENOMIC DNA]</scope>
</reference>
<gene>
    <name evidence="2" type="ORF">SYNTR_0804</name>
</gene>
<organism evidence="2 3">
    <name type="scientific">Candidatus Syntrophocurvum alkaliphilum</name>
    <dbReference type="NCBI Taxonomy" id="2293317"/>
    <lineage>
        <taxon>Bacteria</taxon>
        <taxon>Bacillati</taxon>
        <taxon>Bacillota</taxon>
        <taxon>Clostridia</taxon>
        <taxon>Eubacteriales</taxon>
        <taxon>Syntrophomonadaceae</taxon>
        <taxon>Candidatus Syntrophocurvum</taxon>
    </lineage>
</organism>
<protein>
    <submittedName>
        <fullName evidence="2">Uncharacterized protein</fullName>
    </submittedName>
</protein>
<dbReference type="AlphaFoldDB" id="A0A6I6DDY7"/>
<evidence type="ECO:0000313" key="2">
    <source>
        <dbReference type="EMBL" id="QGT99397.1"/>
    </source>
</evidence>
<sequence length="71" mass="8159">MIYIFIAFSFLIICLVEVPYLVQNNYRRDLIVFSFFLILAISLSFIYISGITIPSPNNAIEFVIKSVFSIS</sequence>
<keyword evidence="1" id="KW-0472">Membrane</keyword>
<feature type="transmembrane region" description="Helical" evidence="1">
    <location>
        <begin position="6"/>
        <end position="23"/>
    </location>
</feature>
<evidence type="ECO:0000313" key="3">
    <source>
        <dbReference type="Proteomes" id="UP000426444"/>
    </source>
</evidence>
<keyword evidence="1" id="KW-0812">Transmembrane</keyword>
<accession>A0A6I6DDY7</accession>